<proteinExistence type="predicted"/>
<dbReference type="InterPro" id="IPR027417">
    <property type="entry name" value="P-loop_NTPase"/>
</dbReference>
<evidence type="ECO:0000256" key="1">
    <source>
        <dbReference type="SAM" id="Coils"/>
    </source>
</evidence>
<organism evidence="3 4">
    <name type="scientific">Symbiodinium natans</name>
    <dbReference type="NCBI Taxonomy" id="878477"/>
    <lineage>
        <taxon>Eukaryota</taxon>
        <taxon>Sar</taxon>
        <taxon>Alveolata</taxon>
        <taxon>Dinophyceae</taxon>
        <taxon>Suessiales</taxon>
        <taxon>Symbiodiniaceae</taxon>
        <taxon>Symbiodinium</taxon>
    </lineage>
</organism>
<dbReference type="EMBL" id="CAJNDS010000442">
    <property type="protein sequence ID" value="CAE7206510.1"/>
    <property type="molecule type" value="Genomic_DNA"/>
</dbReference>
<protein>
    <submittedName>
        <fullName evidence="3">Uncharacterized protein</fullName>
    </submittedName>
</protein>
<evidence type="ECO:0000313" key="4">
    <source>
        <dbReference type="Proteomes" id="UP000604046"/>
    </source>
</evidence>
<keyword evidence="1" id="KW-0175">Coiled coil</keyword>
<accession>A0A812JH15</accession>
<dbReference type="AlphaFoldDB" id="A0A812JH15"/>
<sequence>MSQRLEFKVSDEFPSCRFADTPGLADPELAEVAAAAITEALRDASVKGRDVKLFFVVPSEAGRITAEHLFTIRKVVQSITLPDDSQPGVNSYGVIVNKCDSISQEHQEQVNKGFALKSHRVPVPTGYTIFLRRVEELSGKDNARYEFPGLKEFVLDFPGFGVKKAAEINVEDLDTQLEQFQRSAAEEFKKLTKMHGEERERFELQAVESAKALKEDLEKKLNEQRLLFEKKTQELHAEIQRRSDENADLLAKMQEQARLQAEAEASFLKQLEKMDKQAEEQSRRQEAERAHLRKLLEEQKQKEAEEQEKARREHADLRKLLEEQEKRAEKESQARAKEKKEAEEKQAREAPNLLRDDLVMVVQSIVSHSPSRNNKQFDIQIKRAGKLAQKSLVKKWPAAKFSGFARFFDLICRDDSYSGYELNEDRIGKLARFMLDKGDLRASSGTEPSSDSATSSD</sequence>
<feature type="coiled-coil region" evidence="1">
    <location>
        <begin position="207"/>
        <end position="234"/>
    </location>
</feature>
<reference evidence="3" key="1">
    <citation type="submission" date="2021-02" db="EMBL/GenBank/DDBJ databases">
        <authorList>
            <person name="Dougan E. K."/>
            <person name="Rhodes N."/>
            <person name="Thang M."/>
            <person name="Chan C."/>
        </authorList>
    </citation>
    <scope>NUCLEOTIDE SEQUENCE</scope>
</reference>
<comment type="caution">
    <text evidence="3">The sequence shown here is derived from an EMBL/GenBank/DDBJ whole genome shotgun (WGS) entry which is preliminary data.</text>
</comment>
<feature type="region of interest" description="Disordered" evidence="2">
    <location>
        <begin position="325"/>
        <end position="350"/>
    </location>
</feature>
<dbReference type="Gene3D" id="3.40.50.300">
    <property type="entry name" value="P-loop containing nucleotide triphosphate hydrolases"/>
    <property type="match status" value="1"/>
</dbReference>
<dbReference type="Proteomes" id="UP000604046">
    <property type="component" value="Unassembled WGS sequence"/>
</dbReference>
<evidence type="ECO:0000313" key="3">
    <source>
        <dbReference type="EMBL" id="CAE7206510.1"/>
    </source>
</evidence>
<name>A0A812JH15_9DINO</name>
<gene>
    <name evidence="3" type="ORF">SNAT2548_LOCUS6591</name>
</gene>
<keyword evidence="4" id="KW-1185">Reference proteome</keyword>
<evidence type="ECO:0000256" key="2">
    <source>
        <dbReference type="SAM" id="MobiDB-lite"/>
    </source>
</evidence>